<evidence type="ECO:0000313" key="3">
    <source>
        <dbReference type="Proteomes" id="UP000756346"/>
    </source>
</evidence>
<protein>
    <submittedName>
        <fullName evidence="2">Uncharacterized protein</fullName>
    </submittedName>
</protein>
<feature type="compositionally biased region" description="Polar residues" evidence="1">
    <location>
        <begin position="8"/>
        <end position="20"/>
    </location>
</feature>
<dbReference type="EMBL" id="JAGTJQ010000007">
    <property type="protein sequence ID" value="KAH7028024.1"/>
    <property type="molecule type" value="Genomic_DNA"/>
</dbReference>
<dbReference type="AlphaFoldDB" id="A0A9P8Y376"/>
<organism evidence="2 3">
    <name type="scientific">Microdochium trichocladiopsis</name>
    <dbReference type="NCBI Taxonomy" id="1682393"/>
    <lineage>
        <taxon>Eukaryota</taxon>
        <taxon>Fungi</taxon>
        <taxon>Dikarya</taxon>
        <taxon>Ascomycota</taxon>
        <taxon>Pezizomycotina</taxon>
        <taxon>Sordariomycetes</taxon>
        <taxon>Xylariomycetidae</taxon>
        <taxon>Xylariales</taxon>
        <taxon>Microdochiaceae</taxon>
        <taxon>Microdochium</taxon>
    </lineage>
</organism>
<name>A0A9P8Y376_9PEZI</name>
<dbReference type="RefSeq" id="XP_046010823.1">
    <property type="nucleotide sequence ID" value="XM_046148448.1"/>
</dbReference>
<reference evidence="2" key="1">
    <citation type="journal article" date="2021" name="Nat. Commun.">
        <title>Genetic determinants of endophytism in the Arabidopsis root mycobiome.</title>
        <authorList>
            <person name="Mesny F."/>
            <person name="Miyauchi S."/>
            <person name="Thiergart T."/>
            <person name="Pickel B."/>
            <person name="Atanasova L."/>
            <person name="Karlsson M."/>
            <person name="Huettel B."/>
            <person name="Barry K.W."/>
            <person name="Haridas S."/>
            <person name="Chen C."/>
            <person name="Bauer D."/>
            <person name="Andreopoulos W."/>
            <person name="Pangilinan J."/>
            <person name="LaButti K."/>
            <person name="Riley R."/>
            <person name="Lipzen A."/>
            <person name="Clum A."/>
            <person name="Drula E."/>
            <person name="Henrissat B."/>
            <person name="Kohler A."/>
            <person name="Grigoriev I.V."/>
            <person name="Martin F.M."/>
            <person name="Hacquard S."/>
        </authorList>
    </citation>
    <scope>NUCLEOTIDE SEQUENCE</scope>
    <source>
        <strain evidence="2">MPI-CAGE-CH-0230</strain>
    </source>
</reference>
<dbReference type="GeneID" id="70177994"/>
<proteinExistence type="predicted"/>
<dbReference type="Proteomes" id="UP000756346">
    <property type="component" value="Unassembled WGS sequence"/>
</dbReference>
<feature type="region of interest" description="Disordered" evidence="1">
    <location>
        <begin position="1"/>
        <end position="28"/>
    </location>
</feature>
<sequence length="153" mass="17049">MPLGGMQFMTQSSGRQSPTSKIALENSPWKRPPKRWPRTWLEIAVLELWTSRVSLTCSNTPSLAAFRNFGCYTLEGSSLLELLGLFEFANEREGRDWLAQLRRQWAHPCRSGPGARLSLPHRRLGFTPQAINAVSVLAAAILQAPPSKLTAYA</sequence>
<evidence type="ECO:0000256" key="1">
    <source>
        <dbReference type="SAM" id="MobiDB-lite"/>
    </source>
</evidence>
<gene>
    <name evidence="2" type="ORF">B0I36DRAFT_146421</name>
</gene>
<accession>A0A9P8Y376</accession>
<keyword evidence="3" id="KW-1185">Reference proteome</keyword>
<evidence type="ECO:0000313" key="2">
    <source>
        <dbReference type="EMBL" id="KAH7028024.1"/>
    </source>
</evidence>
<comment type="caution">
    <text evidence="2">The sequence shown here is derived from an EMBL/GenBank/DDBJ whole genome shotgun (WGS) entry which is preliminary data.</text>
</comment>